<reference evidence="2" key="1">
    <citation type="submission" date="2020-05" db="EMBL/GenBank/DDBJ databases">
        <title>Identification of trans-AT polyketide cluster in two marine bacteria, producers of a novel glutaramide-containing polyketide sesbanimide D and analogs.</title>
        <authorList>
            <person name="Kacar D."/>
            <person name="Rodriguez P."/>
            <person name="Canedo L."/>
            <person name="Gonzalez E."/>
            <person name="Galan B."/>
            <person name="De La Calle F."/>
            <person name="Garcia J.L."/>
        </authorList>
    </citation>
    <scope>NUCLEOTIDE SEQUENCE</scope>
    <source>
        <strain evidence="2">PHM038</strain>
    </source>
</reference>
<keyword evidence="1" id="KW-0143">Chaperone</keyword>
<dbReference type="InterPro" id="IPR036411">
    <property type="entry name" value="TorD-like_sf"/>
</dbReference>
<sequence>MSQMTSQELSIAPEDTDRAVLYGFVGRLLQAAPTDAEIVAIRALAADDTPVGQAIGRLAEAARAESTESLRRAYHDLFIGLGRGEFVPYASYYLTGFLHEKPLADLRASMAALGIERAEGVSEPEDHIAALMQMMEGLILGEFGEPSTLSEQKAFFQGHIGSWAAHFFKDLAATQTNAFYAAVGVLGGVLVEVEEEAFGMAQ</sequence>
<gene>
    <name evidence="2" type="ORF">HK439_10575</name>
</gene>
<dbReference type="SUPFAM" id="SSF89155">
    <property type="entry name" value="TorD-like"/>
    <property type="match status" value="1"/>
</dbReference>
<proteinExistence type="predicted"/>
<evidence type="ECO:0000256" key="1">
    <source>
        <dbReference type="ARBA" id="ARBA00023186"/>
    </source>
</evidence>
<evidence type="ECO:0000313" key="2">
    <source>
        <dbReference type="EMBL" id="MBD1546708.1"/>
    </source>
</evidence>
<dbReference type="EMBL" id="JABFCZ010000010">
    <property type="protein sequence ID" value="MBD1546708.1"/>
    <property type="molecule type" value="Genomic_DNA"/>
</dbReference>
<organism evidence="2 3">
    <name type="scientific">Roseibium aggregatum</name>
    <dbReference type="NCBI Taxonomy" id="187304"/>
    <lineage>
        <taxon>Bacteria</taxon>
        <taxon>Pseudomonadati</taxon>
        <taxon>Pseudomonadota</taxon>
        <taxon>Alphaproteobacteria</taxon>
        <taxon>Hyphomicrobiales</taxon>
        <taxon>Stappiaceae</taxon>
        <taxon>Roseibium</taxon>
    </lineage>
</organism>
<name>A0A926NZN3_9HYPH</name>
<accession>A0A926NZN3</accession>
<dbReference type="RefSeq" id="WP_190291373.1">
    <property type="nucleotide sequence ID" value="NZ_JABFCZ010000010.1"/>
</dbReference>
<dbReference type="Proteomes" id="UP000598467">
    <property type="component" value="Unassembled WGS sequence"/>
</dbReference>
<protein>
    <submittedName>
        <fullName evidence="2">Molecular chaperone TorD family protein</fullName>
    </submittedName>
</protein>
<dbReference type="Gene3D" id="1.10.3480.10">
    <property type="entry name" value="TorD-like"/>
    <property type="match status" value="1"/>
</dbReference>
<dbReference type="Pfam" id="PF02613">
    <property type="entry name" value="Nitrate_red_del"/>
    <property type="match status" value="1"/>
</dbReference>
<dbReference type="PANTHER" id="PTHR34227">
    <property type="entry name" value="CHAPERONE PROTEIN YCDY"/>
    <property type="match status" value="1"/>
</dbReference>
<evidence type="ECO:0000313" key="3">
    <source>
        <dbReference type="Proteomes" id="UP000598467"/>
    </source>
</evidence>
<dbReference type="InterPro" id="IPR050289">
    <property type="entry name" value="TorD/DmsD_chaperones"/>
</dbReference>
<dbReference type="PANTHER" id="PTHR34227:SF1">
    <property type="entry name" value="DIMETHYL SULFOXIDE REDUCTASE CHAPERONE-RELATED"/>
    <property type="match status" value="1"/>
</dbReference>
<dbReference type="AlphaFoldDB" id="A0A926NZN3"/>
<comment type="caution">
    <text evidence="2">The sequence shown here is derived from an EMBL/GenBank/DDBJ whole genome shotgun (WGS) entry which is preliminary data.</text>
</comment>
<dbReference type="InterPro" id="IPR020945">
    <property type="entry name" value="DMSO/NO3_reduct_chaperone"/>
</dbReference>